<keyword evidence="3 11" id="KW-0812">Transmembrane</keyword>
<evidence type="ECO:0000256" key="8">
    <source>
        <dbReference type="ARBA" id="ARBA00023136"/>
    </source>
</evidence>
<feature type="domain" description="Tyrosine specific protein phosphatases" evidence="13">
    <location>
        <begin position="1612"/>
        <end position="1685"/>
    </location>
</feature>
<feature type="domain" description="Fibronectin type-III" evidence="14">
    <location>
        <begin position="201"/>
        <end position="294"/>
    </location>
</feature>
<evidence type="ECO:0000256" key="4">
    <source>
        <dbReference type="ARBA" id="ARBA00022729"/>
    </source>
</evidence>
<dbReference type="Gene3D" id="3.90.190.10">
    <property type="entry name" value="Protein tyrosine phosphatase superfamily"/>
    <property type="match status" value="1"/>
</dbReference>
<feature type="domain" description="Fibronectin type-III" evidence="14">
    <location>
        <begin position="493"/>
        <end position="591"/>
    </location>
</feature>
<dbReference type="PANTHER" id="PTHR46957:SF10">
    <property type="entry name" value="PROTEIN TYROSINE PHOSPHATASE, RECEPTOR TYPE, H"/>
    <property type="match status" value="1"/>
</dbReference>
<keyword evidence="9" id="KW-0325">Glycoprotein</keyword>
<evidence type="ECO:0000256" key="10">
    <source>
        <dbReference type="ARBA" id="ARBA00051722"/>
    </source>
</evidence>
<evidence type="ECO:0000256" key="5">
    <source>
        <dbReference type="ARBA" id="ARBA00022801"/>
    </source>
</evidence>
<feature type="domain" description="Fibronectin type-III" evidence="14">
    <location>
        <begin position="790"/>
        <end position="888"/>
    </location>
</feature>
<dbReference type="InterPro" id="IPR000387">
    <property type="entry name" value="Tyr_Pase_dom"/>
</dbReference>
<dbReference type="Pfam" id="PF00041">
    <property type="entry name" value="fn3"/>
    <property type="match status" value="8"/>
</dbReference>
<feature type="domain" description="Fibronectin type-III" evidence="14">
    <location>
        <begin position="889"/>
        <end position="986"/>
    </location>
</feature>
<dbReference type="InterPro" id="IPR013783">
    <property type="entry name" value="Ig-like_fold"/>
</dbReference>
<evidence type="ECO:0000256" key="7">
    <source>
        <dbReference type="ARBA" id="ARBA00022989"/>
    </source>
</evidence>
<dbReference type="InterPro" id="IPR016130">
    <property type="entry name" value="Tyr_Pase_AS"/>
</dbReference>
<dbReference type="Gene3D" id="2.60.40.10">
    <property type="entry name" value="Immunoglobulins"/>
    <property type="match status" value="12"/>
</dbReference>
<dbReference type="EC" id="3.1.3.48" evidence="2"/>
<dbReference type="InterPro" id="IPR003595">
    <property type="entry name" value="Tyr_Pase_cat"/>
</dbReference>
<dbReference type="PROSITE" id="PS00383">
    <property type="entry name" value="TYR_PHOSPHATASE_1"/>
    <property type="match status" value="1"/>
</dbReference>
<organism evidence="15 16">
    <name type="scientific">Pleurodeles waltl</name>
    <name type="common">Iberian ribbed newt</name>
    <dbReference type="NCBI Taxonomy" id="8319"/>
    <lineage>
        <taxon>Eukaryota</taxon>
        <taxon>Metazoa</taxon>
        <taxon>Chordata</taxon>
        <taxon>Craniata</taxon>
        <taxon>Vertebrata</taxon>
        <taxon>Euteleostomi</taxon>
        <taxon>Amphibia</taxon>
        <taxon>Batrachia</taxon>
        <taxon>Caudata</taxon>
        <taxon>Salamandroidea</taxon>
        <taxon>Salamandridae</taxon>
        <taxon>Pleurodelinae</taxon>
        <taxon>Pleurodeles</taxon>
    </lineage>
</organism>
<dbReference type="PROSITE" id="PS50056">
    <property type="entry name" value="TYR_PHOSPHATASE_2"/>
    <property type="match status" value="1"/>
</dbReference>
<evidence type="ECO:0000313" key="16">
    <source>
        <dbReference type="Proteomes" id="UP001066276"/>
    </source>
</evidence>
<dbReference type="SMART" id="SM00404">
    <property type="entry name" value="PTPc_motif"/>
    <property type="match status" value="1"/>
</dbReference>
<dbReference type="GO" id="GO:0043235">
    <property type="term" value="C:receptor complex"/>
    <property type="evidence" value="ECO:0007669"/>
    <property type="project" value="TreeGrafter"/>
</dbReference>
<name>A0AAV7PW15_PLEWA</name>
<dbReference type="InterPro" id="IPR029021">
    <property type="entry name" value="Prot-tyrosine_phosphatase-like"/>
</dbReference>
<dbReference type="GO" id="GO:0004725">
    <property type="term" value="F:protein tyrosine phosphatase activity"/>
    <property type="evidence" value="ECO:0007669"/>
    <property type="project" value="UniProtKB-EC"/>
</dbReference>
<dbReference type="CDD" id="cd00063">
    <property type="entry name" value="FN3"/>
    <property type="match status" value="12"/>
</dbReference>
<protein>
    <recommendedName>
        <fullName evidence="2">protein-tyrosine-phosphatase</fullName>
        <ecNumber evidence="2">3.1.3.48</ecNumber>
    </recommendedName>
</protein>
<dbReference type="SUPFAM" id="SSF52799">
    <property type="entry name" value="(Phosphotyrosine protein) phosphatases II"/>
    <property type="match status" value="1"/>
</dbReference>
<evidence type="ECO:0000256" key="11">
    <source>
        <dbReference type="SAM" id="Phobius"/>
    </source>
</evidence>
<reference evidence="15" key="1">
    <citation type="journal article" date="2022" name="bioRxiv">
        <title>Sequencing and chromosome-scale assembly of the giantPleurodeles waltlgenome.</title>
        <authorList>
            <person name="Brown T."/>
            <person name="Elewa A."/>
            <person name="Iarovenko S."/>
            <person name="Subramanian E."/>
            <person name="Araus A.J."/>
            <person name="Petzold A."/>
            <person name="Susuki M."/>
            <person name="Suzuki K.-i.T."/>
            <person name="Hayashi T."/>
            <person name="Toyoda A."/>
            <person name="Oliveira C."/>
            <person name="Osipova E."/>
            <person name="Leigh N.D."/>
            <person name="Simon A."/>
            <person name="Yun M.H."/>
        </authorList>
    </citation>
    <scope>NUCLEOTIDE SEQUENCE</scope>
    <source>
        <strain evidence="15">20211129_DDA</strain>
        <tissue evidence="15">Liver</tissue>
    </source>
</reference>
<evidence type="ECO:0000256" key="1">
    <source>
        <dbReference type="ARBA" id="ARBA00004479"/>
    </source>
</evidence>
<dbReference type="Proteomes" id="UP001066276">
    <property type="component" value="Chromosome 7"/>
</dbReference>
<feature type="domain" description="Fibronectin type-III" evidence="14">
    <location>
        <begin position="592"/>
        <end position="685"/>
    </location>
</feature>
<dbReference type="PRINTS" id="PR00700">
    <property type="entry name" value="PRTYPHPHTASE"/>
</dbReference>
<evidence type="ECO:0000259" key="12">
    <source>
        <dbReference type="PROSITE" id="PS50055"/>
    </source>
</evidence>
<evidence type="ECO:0000313" key="15">
    <source>
        <dbReference type="EMBL" id="KAJ1131482.1"/>
    </source>
</evidence>
<dbReference type="SUPFAM" id="SSF49265">
    <property type="entry name" value="Fibronectin type III"/>
    <property type="match status" value="7"/>
</dbReference>
<keyword evidence="16" id="KW-1185">Reference proteome</keyword>
<gene>
    <name evidence="15" type="ORF">NDU88_009818</name>
</gene>
<dbReference type="CDD" id="cd12087">
    <property type="entry name" value="TM_EGFR-like"/>
    <property type="match status" value="1"/>
</dbReference>
<feature type="domain" description="Fibronectin type-III" evidence="14">
    <location>
        <begin position="688"/>
        <end position="789"/>
    </location>
</feature>
<dbReference type="PROSITE" id="PS50853">
    <property type="entry name" value="FN3"/>
    <property type="match status" value="10"/>
</dbReference>
<evidence type="ECO:0000256" key="9">
    <source>
        <dbReference type="ARBA" id="ARBA00023180"/>
    </source>
</evidence>
<feature type="domain" description="Fibronectin type-III" evidence="14">
    <location>
        <begin position="394"/>
        <end position="492"/>
    </location>
</feature>
<comment type="subcellular location">
    <subcellularLocation>
        <location evidence="1">Membrane</location>
        <topology evidence="1">Single-pass type I membrane protein</topology>
    </subcellularLocation>
</comment>
<evidence type="ECO:0000256" key="3">
    <source>
        <dbReference type="ARBA" id="ARBA00022692"/>
    </source>
</evidence>
<evidence type="ECO:0000259" key="14">
    <source>
        <dbReference type="PROSITE" id="PS50853"/>
    </source>
</evidence>
<keyword evidence="8 11" id="KW-0472">Membrane</keyword>
<feature type="domain" description="Fibronectin type-III" evidence="14">
    <location>
        <begin position="987"/>
        <end position="1076"/>
    </location>
</feature>
<feature type="domain" description="Tyrosine-protein phosphatase" evidence="12">
    <location>
        <begin position="1435"/>
        <end position="1694"/>
    </location>
</feature>
<keyword evidence="4" id="KW-0732">Signal</keyword>
<proteinExistence type="predicted"/>
<dbReference type="PANTHER" id="PTHR46957">
    <property type="entry name" value="CYTOKINE RECEPTOR"/>
    <property type="match status" value="1"/>
</dbReference>
<dbReference type="InterPro" id="IPR003961">
    <property type="entry name" value="FN3_dom"/>
</dbReference>
<sequence length="1733" mass="186331">MTFVSTGTTQSSENTTATFATEASTAIPTTVPPQIDCKSLNWMIEENRISVQRTNMFNRGTAAAEDYITSRDIVDVSTSGNISITALEPGCRYNVSLYSSSYEVCSILLYTRPAPVSIINVSGVTTDSLNVTLNPPNGTCVDTYTYNVSVSGGAAKFYSNRSVAVTGLQPGQSYTITVYSLTPTPVQSSQKDFVIGTQPSPVSNFTIASRNETSLTLQWTVPRDQNQSSYKYMVVVGSLKNVTVPSKVSGGDKQTEVIPDLKPGVSNNLSIYSITANDFRSVAVTINDATTMPSPDIDFTVIHKNETSLILGWQVPNDINRASYIYQVTVSLMGIVQKSINFSNPSGGEAQTETVGNLAPGVQYELSLYSVTPNGIKSNGISITGANATTMPSPVNNFTVANKNETSLTLQWTAPSDTGRANYSYQVTVSVSGIVQSSINFSNLSGADVQTGTIGSLAPGVPYELSIYSVTPNGVKSNAVSITGANATTMPSPVINFIVANKNETSLTLEWTAPSDSGRANYSYQVTVSVSGKVQSSTNFSNPSGGDVKRGTIGSLAPGVPYELSIYSITPNGVKSNAVSITGANATTVPSPVINFIVANKNETSLTLEWTAPSDSGRANYSYQVTVSVSGKVQSSTNFSNPSGGDVKRGTIGSLAPGVSYELSIYSITPNGVKSNAVSITGANATTVPSPVINFTVANKNETSLTLQWTAPSDSGKANYSYQVTVSVSGKVQSSTNFSNPSGGDVKRGTIGSLAPGVPYELSIYSITPNGVKSNAVSITGANATTVPSPVINFNVAIKNETSLTLQWTVPNDSNRANYSYQVMVSLSGIIQNSSMFSNPSGGDVQTGTIGNLAPGVPYELSISSVTLNGVKSNRITITGANATTMPSPVINFIVANKNETFLSLQWTAPNDIYRANYSYQVMVSLSGNIQNSSIFSNPSGDVQTGIIGNLAPGVPYELNISSITLNGVKSNGKTITGANATTNPSPVSNVNLHNRTNSSITISWTKPDNLFVNSYTYWVKVQNAGSTIGPMEVKENVSTQNSLLPGTLYTFVIQSVTENNVSSTETNYRSYSNPNQPENLMASPVSDTVILIDWTAPKDPNADRYQYNMTLTNAKHEQTTQTASTNATNRTFEALYPGNLYIARVTSWIDNAFSTESQTNAQTNPQTVRTFSDVSVTNTTALLSWDINLLSISDLSGFLITTTSDTNDSKNTTLGPSLRNYTIGDLTPGMNYTFEFRSFTNSTFIPAAASGSRRRRETGSSITTYSPAVTKRAQTVPGTTIGVNCKIVSGGYSLGVTWTCPTGSFDGIQVLLNNEVKSLTKTCNKEGSVTVAGLQPASKYGVIVQTIAGPKLANSEVVLCETDPTGVIVGAIFGVLLFLVLIGLIIFLVLKYRRTKESSPSGRSVNLTRFPPDISVDGFPSHFRRQHSDSDFGFAEDYQLLSPIGTDQLQSAAKQEENRPKNRYTNVLPYDNSRVKLRCLPGDPCSDYINANYMPGYNSSKEFIATQGPLPSTIGDFWRMVWEHRVGTMVMLTNCTEGGKLKCEHYWPLDYTPCTYGDITVTVTSEIILPQWTTREFTLKHAKEPGIRYASHFHYTVWPDHGVPDETATVIKFRNIVREHMDQRRSNGPAVVHCSAGVGRTGTLIALDYLMQQVKNENKVGVFSFIKKMRLNRPFMVQTESQYVFLNQCMLDVIQNPHVPAENIYENQMGGDLIYENVGAGQHYGNGNGRLA</sequence>
<dbReference type="EMBL" id="JANPWB010000011">
    <property type="protein sequence ID" value="KAJ1131482.1"/>
    <property type="molecule type" value="Genomic_DNA"/>
</dbReference>
<comment type="caution">
    <text evidence="15">The sequence shown here is derived from an EMBL/GenBank/DDBJ whole genome shotgun (WGS) entry which is preliminary data.</text>
</comment>
<evidence type="ECO:0000259" key="13">
    <source>
        <dbReference type="PROSITE" id="PS50056"/>
    </source>
</evidence>
<keyword evidence="5" id="KW-0378">Hydrolase</keyword>
<evidence type="ECO:0000256" key="6">
    <source>
        <dbReference type="ARBA" id="ARBA00022912"/>
    </source>
</evidence>
<dbReference type="GO" id="GO:0016020">
    <property type="term" value="C:membrane"/>
    <property type="evidence" value="ECO:0007669"/>
    <property type="project" value="UniProtKB-SubCell"/>
</dbReference>
<feature type="domain" description="Fibronectin type-III" evidence="14">
    <location>
        <begin position="295"/>
        <end position="393"/>
    </location>
</feature>
<dbReference type="InterPro" id="IPR000242">
    <property type="entry name" value="PTP_cat"/>
</dbReference>
<feature type="transmembrane region" description="Helical" evidence="11">
    <location>
        <begin position="1368"/>
        <end position="1391"/>
    </location>
</feature>
<evidence type="ECO:0000256" key="2">
    <source>
        <dbReference type="ARBA" id="ARBA00013064"/>
    </source>
</evidence>
<dbReference type="SMART" id="SM00194">
    <property type="entry name" value="PTPc"/>
    <property type="match status" value="1"/>
</dbReference>
<accession>A0AAV7PW15</accession>
<dbReference type="FunFam" id="3.90.190.10:FF:000009">
    <property type="entry name" value="Receptor-type tyrosine-protein phosphatase beta"/>
    <property type="match status" value="1"/>
</dbReference>
<dbReference type="InterPro" id="IPR036116">
    <property type="entry name" value="FN3_sf"/>
</dbReference>
<keyword evidence="7 11" id="KW-1133">Transmembrane helix</keyword>
<comment type="catalytic activity">
    <reaction evidence="10">
        <text>O-phospho-L-tyrosyl-[protein] + H2O = L-tyrosyl-[protein] + phosphate</text>
        <dbReference type="Rhea" id="RHEA:10684"/>
        <dbReference type="Rhea" id="RHEA-COMP:10136"/>
        <dbReference type="Rhea" id="RHEA-COMP:20101"/>
        <dbReference type="ChEBI" id="CHEBI:15377"/>
        <dbReference type="ChEBI" id="CHEBI:43474"/>
        <dbReference type="ChEBI" id="CHEBI:46858"/>
        <dbReference type="ChEBI" id="CHEBI:61978"/>
        <dbReference type="EC" id="3.1.3.48"/>
    </reaction>
</comment>
<dbReference type="SMART" id="SM00060">
    <property type="entry name" value="FN3"/>
    <property type="match status" value="13"/>
</dbReference>
<dbReference type="PROSITE" id="PS50055">
    <property type="entry name" value="TYR_PHOSPHATASE_PTP"/>
    <property type="match status" value="1"/>
</dbReference>
<dbReference type="InterPro" id="IPR050713">
    <property type="entry name" value="RTP_Phos/Ushers"/>
</dbReference>
<feature type="domain" description="Fibronectin type-III" evidence="14">
    <location>
        <begin position="1077"/>
        <end position="1168"/>
    </location>
</feature>
<dbReference type="Pfam" id="PF00102">
    <property type="entry name" value="Y_phosphatase"/>
    <property type="match status" value="1"/>
</dbReference>
<keyword evidence="6" id="KW-0904">Protein phosphatase</keyword>